<dbReference type="AlphaFoldDB" id="A0A177AQN9"/>
<dbReference type="SMART" id="SM00220">
    <property type="entry name" value="S_TKc"/>
    <property type="match status" value="1"/>
</dbReference>
<dbReference type="PANTHER" id="PTHR22984:SF25">
    <property type="entry name" value="PROTEIN KINASE DOMAIN-CONTAINING PROTEIN"/>
    <property type="match status" value="1"/>
</dbReference>
<dbReference type="Proteomes" id="UP000078046">
    <property type="component" value="Unassembled WGS sequence"/>
</dbReference>
<comment type="catalytic activity">
    <reaction evidence="10">
        <text>L-threonyl-[protein] + ATP = O-phospho-L-threonyl-[protein] + ADP + H(+)</text>
        <dbReference type="Rhea" id="RHEA:46608"/>
        <dbReference type="Rhea" id="RHEA-COMP:11060"/>
        <dbReference type="Rhea" id="RHEA-COMP:11605"/>
        <dbReference type="ChEBI" id="CHEBI:15378"/>
        <dbReference type="ChEBI" id="CHEBI:30013"/>
        <dbReference type="ChEBI" id="CHEBI:30616"/>
        <dbReference type="ChEBI" id="CHEBI:61977"/>
        <dbReference type="ChEBI" id="CHEBI:456216"/>
        <dbReference type="EC" id="2.7.11.1"/>
    </reaction>
</comment>
<evidence type="ECO:0000256" key="11">
    <source>
        <dbReference type="ARBA" id="ARBA00048679"/>
    </source>
</evidence>
<evidence type="ECO:0000313" key="16">
    <source>
        <dbReference type="Proteomes" id="UP000078046"/>
    </source>
</evidence>
<comment type="similarity">
    <text evidence="13">Belongs to the protein kinase superfamily.</text>
</comment>
<evidence type="ECO:0000313" key="15">
    <source>
        <dbReference type="EMBL" id="OAF64326.1"/>
    </source>
</evidence>
<dbReference type="PROSITE" id="PS00107">
    <property type="entry name" value="PROTEIN_KINASE_ATP"/>
    <property type="match status" value="1"/>
</dbReference>
<dbReference type="PANTHER" id="PTHR22984">
    <property type="entry name" value="SERINE/THREONINE-PROTEIN KINASE PIM"/>
    <property type="match status" value="1"/>
</dbReference>
<evidence type="ECO:0000256" key="6">
    <source>
        <dbReference type="ARBA" id="ARBA00022741"/>
    </source>
</evidence>
<dbReference type="PROSITE" id="PS50011">
    <property type="entry name" value="PROTEIN_KINASE_DOM"/>
    <property type="match status" value="1"/>
</dbReference>
<comment type="caution">
    <text evidence="15">The sequence shown here is derived from an EMBL/GenBank/DDBJ whole genome shotgun (WGS) entry which is preliminary data.</text>
</comment>
<accession>A0A177AQN9</accession>
<evidence type="ECO:0000256" key="1">
    <source>
        <dbReference type="ARBA" id="ARBA00004192"/>
    </source>
</evidence>
<dbReference type="FunFam" id="1.10.510.10:FF:000571">
    <property type="entry name" value="Maternal embryonic leucine zipper kinase"/>
    <property type="match status" value="1"/>
</dbReference>
<evidence type="ECO:0000256" key="13">
    <source>
        <dbReference type="RuleBase" id="RU000304"/>
    </source>
</evidence>
<dbReference type="EMBL" id="LWCA01001924">
    <property type="protein sequence ID" value="OAF64326.1"/>
    <property type="molecule type" value="Genomic_DNA"/>
</dbReference>
<dbReference type="GO" id="GO:0005524">
    <property type="term" value="F:ATP binding"/>
    <property type="evidence" value="ECO:0007669"/>
    <property type="project" value="UniProtKB-UniRule"/>
</dbReference>
<gene>
    <name evidence="15" type="ORF">A3Q56_07966</name>
</gene>
<evidence type="ECO:0000256" key="12">
    <source>
        <dbReference type="PROSITE-ProRule" id="PRU10141"/>
    </source>
</evidence>
<evidence type="ECO:0000256" key="5">
    <source>
        <dbReference type="ARBA" id="ARBA00022679"/>
    </source>
</evidence>
<dbReference type="InterPro" id="IPR017441">
    <property type="entry name" value="Protein_kinase_ATP_BS"/>
</dbReference>
<comment type="catalytic activity">
    <reaction evidence="11">
        <text>L-seryl-[protein] + ATP = O-phospho-L-seryl-[protein] + ADP + H(+)</text>
        <dbReference type="Rhea" id="RHEA:17989"/>
        <dbReference type="Rhea" id="RHEA-COMP:9863"/>
        <dbReference type="Rhea" id="RHEA-COMP:11604"/>
        <dbReference type="ChEBI" id="CHEBI:15378"/>
        <dbReference type="ChEBI" id="CHEBI:29999"/>
        <dbReference type="ChEBI" id="CHEBI:30616"/>
        <dbReference type="ChEBI" id="CHEBI:83421"/>
        <dbReference type="ChEBI" id="CHEBI:456216"/>
        <dbReference type="EC" id="2.7.11.1"/>
    </reaction>
</comment>
<dbReference type="EC" id="2.7.11.1" evidence="2"/>
<dbReference type="PROSITE" id="PS00108">
    <property type="entry name" value="PROTEIN_KINASE_ST"/>
    <property type="match status" value="1"/>
</dbReference>
<proteinExistence type="inferred from homology"/>
<evidence type="ECO:0000256" key="9">
    <source>
        <dbReference type="ARBA" id="ARBA00023200"/>
    </source>
</evidence>
<dbReference type="InterPro" id="IPR008271">
    <property type="entry name" value="Ser/Thr_kinase_AS"/>
</dbReference>
<dbReference type="GO" id="GO:0030430">
    <property type="term" value="C:host cell cytoplasm"/>
    <property type="evidence" value="ECO:0007669"/>
    <property type="project" value="UniProtKB-SubCell"/>
</dbReference>
<keyword evidence="6 12" id="KW-0547">Nucleotide-binding</keyword>
<dbReference type="Pfam" id="PF00069">
    <property type="entry name" value="Pkinase"/>
    <property type="match status" value="1"/>
</dbReference>
<keyword evidence="5" id="KW-0808">Transferase</keyword>
<dbReference type="SUPFAM" id="SSF56112">
    <property type="entry name" value="Protein kinase-like (PK-like)"/>
    <property type="match status" value="1"/>
</dbReference>
<dbReference type="OrthoDB" id="193931at2759"/>
<keyword evidence="8 12" id="KW-0067">ATP-binding</keyword>
<sequence>MNRMKVDESVGSLPISYTKNEEDENGIPKFLMNKRCSVMHKYNVTSPLGSGGFGTVFAATRKMDDKPVAFKLIPRKKIPSWCMSKMSLIPTEIHILTKLKHIDSVIKILEVYERSDSYIVIMERPTPSMDLFDYITKRNYLTEIEGANMIKQLIETLQQVHAAGIVHRDIKDENILVDLQTRKITLIDFGGAAPLKKALYTDFDGTRVYSPPEWVAYHCYYAIPACVWSIGILTYNMLYGDVPFDNDELIVAASPKYKNKNLSNLAKSFISSCLNHRQSMRPNLEQLLDHQWITKNNAITNEELLIFIKQQEAKLEMEELKKSLKLSHCGIGFQNYKERQHAYSDSIVVRRHSPLNSNSYNEIKVYNEGNENPSYYKKPNENSCTNQNSNHFSSSSHEYRPLKLQLENEISPINMIMPTKIENTQSMDNIYTNKSIPYNIKYGCDNISDKNELEEK</sequence>
<evidence type="ECO:0000256" key="3">
    <source>
        <dbReference type="ARBA" id="ARBA00016885"/>
    </source>
</evidence>
<organism evidence="15 16">
    <name type="scientific">Intoshia linei</name>
    <dbReference type="NCBI Taxonomy" id="1819745"/>
    <lineage>
        <taxon>Eukaryota</taxon>
        <taxon>Metazoa</taxon>
        <taxon>Spiralia</taxon>
        <taxon>Lophotrochozoa</taxon>
        <taxon>Mesozoa</taxon>
        <taxon>Orthonectida</taxon>
        <taxon>Rhopaluridae</taxon>
        <taxon>Intoshia</taxon>
    </lineage>
</organism>
<reference evidence="15 16" key="1">
    <citation type="submission" date="2016-04" db="EMBL/GenBank/DDBJ databases">
        <title>The genome of Intoshia linei affirms orthonectids as highly simplified spiralians.</title>
        <authorList>
            <person name="Mikhailov K.V."/>
            <person name="Slusarev G.S."/>
            <person name="Nikitin M.A."/>
            <person name="Logacheva M.D."/>
            <person name="Penin A."/>
            <person name="Aleoshin V."/>
            <person name="Panchin Y.V."/>
        </authorList>
    </citation>
    <scope>NUCLEOTIDE SEQUENCE [LARGE SCALE GENOMIC DNA]</scope>
    <source>
        <strain evidence="15">Intl2013</strain>
        <tissue evidence="15">Whole animal</tissue>
    </source>
</reference>
<keyword evidence="16" id="KW-1185">Reference proteome</keyword>
<evidence type="ECO:0000256" key="10">
    <source>
        <dbReference type="ARBA" id="ARBA00047899"/>
    </source>
</evidence>
<evidence type="ECO:0000259" key="14">
    <source>
        <dbReference type="PROSITE" id="PS50011"/>
    </source>
</evidence>
<dbReference type="Gene3D" id="1.10.510.10">
    <property type="entry name" value="Transferase(Phosphotransferase) domain 1"/>
    <property type="match status" value="1"/>
</dbReference>
<protein>
    <recommendedName>
        <fullName evidence="3">Serine/threonine-protein kinase 1</fullName>
        <ecNumber evidence="2">2.7.11.1</ecNumber>
    </recommendedName>
</protein>
<dbReference type="InterPro" id="IPR011009">
    <property type="entry name" value="Kinase-like_dom_sf"/>
</dbReference>
<dbReference type="InterPro" id="IPR000719">
    <property type="entry name" value="Prot_kinase_dom"/>
</dbReference>
<evidence type="ECO:0000256" key="4">
    <source>
        <dbReference type="ARBA" id="ARBA00022527"/>
    </source>
</evidence>
<comment type="subcellular location">
    <subcellularLocation>
        <location evidence="1">Host cytoplasm</location>
    </subcellularLocation>
</comment>
<feature type="binding site" evidence="12">
    <location>
        <position position="76"/>
    </location>
    <ligand>
        <name>ATP</name>
        <dbReference type="ChEBI" id="CHEBI:30616"/>
    </ligand>
</feature>
<keyword evidence="4 13" id="KW-0723">Serine/threonine-protein kinase</keyword>
<dbReference type="InterPro" id="IPR051138">
    <property type="entry name" value="PIM_Ser/Thr_kinase"/>
</dbReference>
<name>A0A177AQN9_9BILA</name>
<keyword evidence="9" id="KW-1035">Host cytoplasm</keyword>
<dbReference type="Gene3D" id="3.30.200.20">
    <property type="entry name" value="Phosphorylase Kinase, domain 1"/>
    <property type="match status" value="1"/>
</dbReference>
<keyword evidence="7" id="KW-0418">Kinase</keyword>
<evidence type="ECO:0000256" key="8">
    <source>
        <dbReference type="ARBA" id="ARBA00022840"/>
    </source>
</evidence>
<feature type="domain" description="Protein kinase" evidence="14">
    <location>
        <begin position="42"/>
        <end position="293"/>
    </location>
</feature>
<evidence type="ECO:0000256" key="7">
    <source>
        <dbReference type="ARBA" id="ARBA00022777"/>
    </source>
</evidence>
<dbReference type="GO" id="GO:0004674">
    <property type="term" value="F:protein serine/threonine kinase activity"/>
    <property type="evidence" value="ECO:0007669"/>
    <property type="project" value="UniProtKB-KW"/>
</dbReference>
<evidence type="ECO:0000256" key="2">
    <source>
        <dbReference type="ARBA" id="ARBA00012513"/>
    </source>
</evidence>
<dbReference type="GO" id="GO:0005737">
    <property type="term" value="C:cytoplasm"/>
    <property type="evidence" value="ECO:0007669"/>
    <property type="project" value="TreeGrafter"/>
</dbReference>